<evidence type="ECO:0000256" key="2">
    <source>
        <dbReference type="ARBA" id="ARBA00023015"/>
    </source>
</evidence>
<keyword evidence="3" id="KW-0238">DNA-binding</keyword>
<dbReference type="Proteomes" id="UP000246352">
    <property type="component" value="Unassembled WGS sequence"/>
</dbReference>
<dbReference type="EMBL" id="QGTR01000002">
    <property type="protein sequence ID" value="PWW01560.1"/>
    <property type="molecule type" value="Genomic_DNA"/>
</dbReference>
<dbReference type="SUPFAM" id="SSF53850">
    <property type="entry name" value="Periplasmic binding protein-like II"/>
    <property type="match status" value="1"/>
</dbReference>
<dbReference type="FunFam" id="1.10.10.10:FF:000001">
    <property type="entry name" value="LysR family transcriptional regulator"/>
    <property type="match status" value="1"/>
</dbReference>
<dbReference type="GO" id="GO:0003700">
    <property type="term" value="F:DNA-binding transcription factor activity"/>
    <property type="evidence" value="ECO:0007669"/>
    <property type="project" value="InterPro"/>
</dbReference>
<evidence type="ECO:0000256" key="5">
    <source>
        <dbReference type="ARBA" id="ARBA00023163"/>
    </source>
</evidence>
<gene>
    <name evidence="8" type="ORF">DFR52_102223</name>
</gene>
<keyword evidence="5" id="KW-0804">Transcription</keyword>
<proteinExistence type="inferred from homology"/>
<dbReference type="CDD" id="cd08411">
    <property type="entry name" value="PBP2_OxyR"/>
    <property type="match status" value="1"/>
</dbReference>
<dbReference type="Gene3D" id="3.40.190.10">
    <property type="entry name" value="Periplasmic binding protein-like II"/>
    <property type="match status" value="2"/>
</dbReference>
<evidence type="ECO:0000256" key="4">
    <source>
        <dbReference type="ARBA" id="ARBA00023159"/>
    </source>
</evidence>
<dbReference type="Gene3D" id="1.10.10.10">
    <property type="entry name" value="Winged helix-like DNA-binding domain superfamily/Winged helix DNA-binding domain"/>
    <property type="match status" value="1"/>
</dbReference>
<sequence length="332" mass="36023">MITLRQMAYFDALARTLHFGRAADLAHVSQPALSTQIAEMENRLGCKLVERTRGAIVLTETGQRLLPGFRRILDEVRSIKEQVQQESGVLTGSLRIGMIPTVAPYLLPVMAPELAQRFPSLELGVKEAITETLVAQLRAGALDAIVAAMPIKDPALSHRLLFEDRFFMAVSNNEGDILDSPLNQHRVALDRMLLLEEGHCLRDQALAICEGRSDATLVNFGATSLTTLLQMVAHGMGRTLLPEIALSAESPRRGNIRILPFASPEPARDIALFWRRASERSRDFEALAETLAEVADGILEAGRLSLAGDGGGPHAAGKAEPATREAVGSPTR</sequence>
<evidence type="ECO:0000256" key="1">
    <source>
        <dbReference type="ARBA" id="ARBA00009437"/>
    </source>
</evidence>
<comment type="caution">
    <text evidence="8">The sequence shown here is derived from an EMBL/GenBank/DDBJ whole genome shotgun (WGS) entry which is preliminary data.</text>
</comment>
<dbReference type="PROSITE" id="PS50931">
    <property type="entry name" value="HTH_LYSR"/>
    <property type="match status" value="1"/>
</dbReference>
<feature type="region of interest" description="Disordered" evidence="6">
    <location>
        <begin position="309"/>
        <end position="332"/>
    </location>
</feature>
<dbReference type="OrthoDB" id="9775392at2"/>
<dbReference type="InterPro" id="IPR036390">
    <property type="entry name" value="WH_DNA-bd_sf"/>
</dbReference>
<dbReference type="Pfam" id="PF03466">
    <property type="entry name" value="LysR_substrate"/>
    <property type="match status" value="1"/>
</dbReference>
<evidence type="ECO:0000259" key="7">
    <source>
        <dbReference type="PROSITE" id="PS50931"/>
    </source>
</evidence>
<dbReference type="GO" id="GO:0032993">
    <property type="term" value="C:protein-DNA complex"/>
    <property type="evidence" value="ECO:0007669"/>
    <property type="project" value="TreeGrafter"/>
</dbReference>
<keyword evidence="9" id="KW-1185">Reference proteome</keyword>
<name>A0A317PPR7_9HYPH</name>
<dbReference type="Pfam" id="PF00126">
    <property type="entry name" value="HTH_1"/>
    <property type="match status" value="1"/>
</dbReference>
<evidence type="ECO:0000256" key="3">
    <source>
        <dbReference type="ARBA" id="ARBA00023125"/>
    </source>
</evidence>
<evidence type="ECO:0000313" key="8">
    <source>
        <dbReference type="EMBL" id="PWW01560.1"/>
    </source>
</evidence>
<comment type="similarity">
    <text evidence="1">Belongs to the LysR transcriptional regulatory family.</text>
</comment>
<keyword evidence="2" id="KW-0805">Transcription regulation</keyword>
<dbReference type="InterPro" id="IPR036388">
    <property type="entry name" value="WH-like_DNA-bd_sf"/>
</dbReference>
<dbReference type="PANTHER" id="PTHR30346">
    <property type="entry name" value="TRANSCRIPTIONAL DUAL REGULATOR HCAR-RELATED"/>
    <property type="match status" value="1"/>
</dbReference>
<dbReference type="AlphaFoldDB" id="A0A317PPR7"/>
<evidence type="ECO:0000256" key="6">
    <source>
        <dbReference type="SAM" id="MobiDB-lite"/>
    </source>
</evidence>
<reference evidence="8 9" key="1">
    <citation type="submission" date="2018-05" db="EMBL/GenBank/DDBJ databases">
        <title>Genomic Encyclopedia of Type Strains, Phase IV (KMG-IV): sequencing the most valuable type-strain genomes for metagenomic binning, comparative biology and taxonomic classification.</title>
        <authorList>
            <person name="Goeker M."/>
        </authorList>
    </citation>
    <scope>NUCLEOTIDE SEQUENCE [LARGE SCALE GENOMIC DNA]</scope>
    <source>
        <strain evidence="8 9">DSM 16791</strain>
    </source>
</reference>
<protein>
    <submittedName>
        <fullName evidence="8">LysR family hydrogen peroxide-inducible transcriptional activator</fullName>
    </submittedName>
</protein>
<accession>A0A317PPR7</accession>
<dbReference type="PANTHER" id="PTHR30346:SF26">
    <property type="entry name" value="HYDROGEN PEROXIDE-INDUCIBLE GENES ACTIVATOR"/>
    <property type="match status" value="1"/>
</dbReference>
<evidence type="ECO:0000313" key="9">
    <source>
        <dbReference type="Proteomes" id="UP000246352"/>
    </source>
</evidence>
<organism evidence="8 9">
    <name type="scientific">Hoeflea marina</name>
    <dbReference type="NCBI Taxonomy" id="274592"/>
    <lineage>
        <taxon>Bacteria</taxon>
        <taxon>Pseudomonadati</taxon>
        <taxon>Pseudomonadota</taxon>
        <taxon>Alphaproteobacteria</taxon>
        <taxon>Hyphomicrobiales</taxon>
        <taxon>Rhizobiaceae</taxon>
        <taxon>Hoeflea</taxon>
    </lineage>
</organism>
<feature type="domain" description="HTH lysR-type" evidence="7">
    <location>
        <begin position="2"/>
        <end position="59"/>
    </location>
</feature>
<keyword evidence="4" id="KW-0010">Activator</keyword>
<dbReference type="RefSeq" id="WP_110031359.1">
    <property type="nucleotide sequence ID" value="NZ_QGTR01000002.1"/>
</dbReference>
<dbReference type="SUPFAM" id="SSF46785">
    <property type="entry name" value="Winged helix' DNA-binding domain"/>
    <property type="match status" value="1"/>
</dbReference>
<dbReference type="PRINTS" id="PR00039">
    <property type="entry name" value="HTHLYSR"/>
</dbReference>
<dbReference type="InterPro" id="IPR005119">
    <property type="entry name" value="LysR_subst-bd"/>
</dbReference>
<dbReference type="GO" id="GO:0003677">
    <property type="term" value="F:DNA binding"/>
    <property type="evidence" value="ECO:0007669"/>
    <property type="project" value="UniProtKB-KW"/>
</dbReference>
<dbReference type="InterPro" id="IPR000847">
    <property type="entry name" value="LysR_HTH_N"/>
</dbReference>